<dbReference type="InterPro" id="IPR015422">
    <property type="entry name" value="PyrdxlP-dep_Trfase_small"/>
</dbReference>
<evidence type="ECO:0000256" key="8">
    <source>
        <dbReference type="ARBA" id="ARBA00022679"/>
    </source>
</evidence>
<evidence type="ECO:0000256" key="7">
    <source>
        <dbReference type="ARBA" id="ARBA00022605"/>
    </source>
</evidence>
<keyword evidence="15" id="KW-1185">Reference proteome</keyword>
<feature type="domain" description="Aminotransferase class I/classII large" evidence="13">
    <location>
        <begin position="49"/>
        <end position="344"/>
    </location>
</feature>
<dbReference type="InterPro" id="IPR005861">
    <property type="entry name" value="HisP_aminotrans"/>
</dbReference>
<comment type="caution">
    <text evidence="14">The sequence shown here is derived from an EMBL/GenBank/DDBJ whole genome shotgun (WGS) entry which is preliminary data.</text>
</comment>
<comment type="pathway">
    <text evidence="2 12">Amino-acid biosynthesis; L-histidine biosynthesis; L-histidine from 5-phospho-alpha-D-ribose 1-diphosphate: step 7/9.</text>
</comment>
<dbReference type="InterPro" id="IPR001917">
    <property type="entry name" value="Aminotrans_II_pyridoxalP_BS"/>
</dbReference>
<dbReference type="EMBL" id="PVBQ01000001">
    <property type="protein sequence ID" value="PRD49153.1"/>
    <property type="molecule type" value="Genomic_DNA"/>
</dbReference>
<gene>
    <name evidence="12 14" type="primary">hisC</name>
    <name evidence="14" type="ORF">C5745_00485</name>
</gene>
<evidence type="ECO:0000313" key="14">
    <source>
        <dbReference type="EMBL" id="PRD49153.1"/>
    </source>
</evidence>
<keyword evidence="10 12" id="KW-0368">Histidine biosynthesis</keyword>
<dbReference type="CDD" id="cd00609">
    <property type="entry name" value="AAT_like"/>
    <property type="match status" value="1"/>
</dbReference>
<dbReference type="Pfam" id="PF00155">
    <property type="entry name" value="Aminotran_1_2"/>
    <property type="match status" value="1"/>
</dbReference>
<evidence type="ECO:0000313" key="15">
    <source>
        <dbReference type="Proteomes" id="UP000239711"/>
    </source>
</evidence>
<evidence type="ECO:0000256" key="1">
    <source>
        <dbReference type="ARBA" id="ARBA00001933"/>
    </source>
</evidence>
<keyword evidence="9 12" id="KW-0663">Pyridoxal phosphate</keyword>
<keyword evidence="6 12" id="KW-0032">Aminotransferase</keyword>
<dbReference type="GO" id="GO:0030170">
    <property type="term" value="F:pyridoxal phosphate binding"/>
    <property type="evidence" value="ECO:0007669"/>
    <property type="project" value="InterPro"/>
</dbReference>
<dbReference type="Gene3D" id="3.40.640.10">
    <property type="entry name" value="Type I PLP-dependent aspartate aminotransferase-like (Major domain)"/>
    <property type="match status" value="1"/>
</dbReference>
<comment type="similarity">
    <text evidence="4 12">Belongs to the class-II pyridoxal-phosphate-dependent aminotransferase family. Histidinol-phosphate aminotransferase subfamily.</text>
</comment>
<dbReference type="InterPro" id="IPR015421">
    <property type="entry name" value="PyrdxlP-dep_Trfase_major"/>
</dbReference>
<comment type="pathway">
    <text evidence="3">Lipid metabolism.</text>
</comment>
<evidence type="ECO:0000256" key="11">
    <source>
        <dbReference type="ARBA" id="ARBA00047481"/>
    </source>
</evidence>
<comment type="subunit">
    <text evidence="5 12">Homodimer.</text>
</comment>
<dbReference type="PROSITE" id="PS00599">
    <property type="entry name" value="AA_TRANSFER_CLASS_2"/>
    <property type="match status" value="1"/>
</dbReference>
<dbReference type="GO" id="GO:0000105">
    <property type="term" value="P:L-histidine biosynthetic process"/>
    <property type="evidence" value="ECO:0007669"/>
    <property type="project" value="UniProtKB-UniRule"/>
</dbReference>
<keyword evidence="7 12" id="KW-0028">Amino-acid biosynthesis</keyword>
<evidence type="ECO:0000256" key="4">
    <source>
        <dbReference type="ARBA" id="ARBA00007970"/>
    </source>
</evidence>
<feature type="modified residue" description="N6-(pyridoxal phosphate)lysine" evidence="12">
    <location>
        <position position="212"/>
    </location>
</feature>
<evidence type="ECO:0000256" key="10">
    <source>
        <dbReference type="ARBA" id="ARBA00023102"/>
    </source>
</evidence>
<keyword evidence="8 12" id="KW-0808">Transferase</keyword>
<comment type="catalytic activity">
    <reaction evidence="11 12">
        <text>L-histidinol phosphate + 2-oxoglutarate = 3-(imidazol-4-yl)-2-oxopropyl phosphate + L-glutamate</text>
        <dbReference type="Rhea" id="RHEA:23744"/>
        <dbReference type="ChEBI" id="CHEBI:16810"/>
        <dbReference type="ChEBI" id="CHEBI:29985"/>
        <dbReference type="ChEBI" id="CHEBI:57766"/>
        <dbReference type="ChEBI" id="CHEBI:57980"/>
        <dbReference type="EC" id="2.6.1.9"/>
    </reaction>
</comment>
<dbReference type="InterPro" id="IPR015424">
    <property type="entry name" value="PyrdxlP-dep_Trfase"/>
</dbReference>
<evidence type="ECO:0000256" key="6">
    <source>
        <dbReference type="ARBA" id="ARBA00022576"/>
    </source>
</evidence>
<comment type="cofactor">
    <cofactor evidence="1 12">
        <name>pyridoxal 5'-phosphate</name>
        <dbReference type="ChEBI" id="CHEBI:597326"/>
    </cofactor>
</comment>
<evidence type="ECO:0000256" key="5">
    <source>
        <dbReference type="ARBA" id="ARBA00011738"/>
    </source>
</evidence>
<dbReference type="HAMAP" id="MF_01023">
    <property type="entry name" value="HisC_aminotrans_2"/>
    <property type="match status" value="1"/>
</dbReference>
<evidence type="ECO:0000256" key="3">
    <source>
        <dbReference type="ARBA" id="ARBA00005189"/>
    </source>
</evidence>
<evidence type="ECO:0000256" key="2">
    <source>
        <dbReference type="ARBA" id="ARBA00005011"/>
    </source>
</evidence>
<sequence>MKTSFSLNLLLRDNIKKLVPYSSARDEYKGEASILLDANENAFGSPYSKNYNRYPDPLQHRVKEKLHHIKGVPVENIFLGNGSDEAIDILFRAFCEPGRDNVILVPPTYGMYEVSANINNVAYKKVNLTADYQLDLDRIAEAIDPSTKMIFICSPNNPTGNSIHRQDIETILVNFDGIVVVDEAYINFSTRPSFTRDLAEFPNLVVLQTLSKAWGLAALRLGMAFAGKEIIEVFNKIKPPYNINQATQEIVLDALEGVEIVNEWIKEVVEEREKLSVALQTLPQIAHVTPSDANFILVKLEEPRALYNFLVGNGIIVRDRSKVELCEGCLRLTIGTPTENITLLENIRKFYDQSV</sequence>
<reference evidence="14 15" key="1">
    <citation type="submission" date="2018-02" db="EMBL/GenBank/DDBJ databases">
        <title>The draft genome of Sphingobacterium sp. 5JN-11.</title>
        <authorList>
            <person name="Liu L."/>
            <person name="Li L."/>
            <person name="Liang L."/>
            <person name="Zhang X."/>
            <person name="Wang T."/>
        </authorList>
    </citation>
    <scope>NUCLEOTIDE SEQUENCE [LARGE SCALE GENOMIC DNA]</scope>
    <source>
        <strain evidence="14 15">5JN-11</strain>
    </source>
</reference>
<dbReference type="GO" id="GO:0004400">
    <property type="term" value="F:histidinol-phosphate transaminase activity"/>
    <property type="evidence" value="ECO:0007669"/>
    <property type="project" value="UniProtKB-UniRule"/>
</dbReference>
<dbReference type="RefSeq" id="WP_105714993.1">
    <property type="nucleotide sequence ID" value="NZ_PVBQ01000001.1"/>
</dbReference>
<organism evidence="14 15">
    <name type="scientific">Sphingobacterium haloxyli</name>
    <dbReference type="NCBI Taxonomy" id="2100533"/>
    <lineage>
        <taxon>Bacteria</taxon>
        <taxon>Pseudomonadati</taxon>
        <taxon>Bacteroidota</taxon>
        <taxon>Sphingobacteriia</taxon>
        <taxon>Sphingobacteriales</taxon>
        <taxon>Sphingobacteriaceae</taxon>
        <taxon>Sphingobacterium</taxon>
    </lineage>
</organism>
<dbReference type="AlphaFoldDB" id="A0A2S9J8N4"/>
<evidence type="ECO:0000256" key="9">
    <source>
        <dbReference type="ARBA" id="ARBA00022898"/>
    </source>
</evidence>
<dbReference type="NCBIfam" id="TIGR01141">
    <property type="entry name" value="hisC"/>
    <property type="match status" value="1"/>
</dbReference>
<accession>A0A2S9J8N4</accession>
<dbReference type="EC" id="2.6.1.9" evidence="12"/>
<dbReference type="InterPro" id="IPR004839">
    <property type="entry name" value="Aminotransferase_I/II_large"/>
</dbReference>
<name>A0A2S9J8N4_9SPHI</name>
<proteinExistence type="inferred from homology"/>
<dbReference type="OrthoDB" id="9813612at2"/>
<dbReference type="PANTHER" id="PTHR42885">
    <property type="entry name" value="HISTIDINOL-PHOSPHATE AMINOTRANSFERASE-RELATED"/>
    <property type="match status" value="1"/>
</dbReference>
<dbReference type="UniPathway" id="UPA00031">
    <property type="reaction ID" value="UER00012"/>
</dbReference>
<dbReference type="PANTHER" id="PTHR42885:SF2">
    <property type="entry name" value="HISTIDINOL-PHOSPHATE AMINOTRANSFERASE"/>
    <property type="match status" value="1"/>
</dbReference>
<evidence type="ECO:0000256" key="12">
    <source>
        <dbReference type="HAMAP-Rule" id="MF_01023"/>
    </source>
</evidence>
<dbReference type="SUPFAM" id="SSF53383">
    <property type="entry name" value="PLP-dependent transferases"/>
    <property type="match status" value="1"/>
</dbReference>
<evidence type="ECO:0000259" key="13">
    <source>
        <dbReference type="Pfam" id="PF00155"/>
    </source>
</evidence>
<dbReference type="Gene3D" id="3.90.1150.10">
    <property type="entry name" value="Aspartate Aminotransferase, domain 1"/>
    <property type="match status" value="1"/>
</dbReference>
<protein>
    <recommendedName>
        <fullName evidence="12">Histidinol-phosphate aminotransferase</fullName>
        <ecNumber evidence="12">2.6.1.9</ecNumber>
    </recommendedName>
    <alternativeName>
        <fullName evidence="12">Imidazole acetol-phosphate transaminase</fullName>
    </alternativeName>
</protein>
<dbReference type="Proteomes" id="UP000239711">
    <property type="component" value="Unassembled WGS sequence"/>
</dbReference>